<evidence type="ECO:0000259" key="2">
    <source>
        <dbReference type="PROSITE" id="PS50086"/>
    </source>
</evidence>
<dbReference type="PANTHER" id="PTHR47219">
    <property type="entry name" value="RAB GTPASE-ACTIVATING PROTEIN 1-LIKE"/>
    <property type="match status" value="1"/>
</dbReference>
<comment type="caution">
    <text evidence="3">The sequence shown here is derived from an EMBL/GenBank/DDBJ whole genome shotgun (WGS) entry which is preliminary data.</text>
</comment>
<dbReference type="InterPro" id="IPR050302">
    <property type="entry name" value="Rab_GAP_TBC_domain"/>
</dbReference>
<organism evidence="3 4">
    <name type="scientific">Stichopus japonicus</name>
    <name type="common">Sea cucumber</name>
    <dbReference type="NCBI Taxonomy" id="307972"/>
    <lineage>
        <taxon>Eukaryota</taxon>
        <taxon>Metazoa</taxon>
        <taxon>Echinodermata</taxon>
        <taxon>Eleutherozoa</taxon>
        <taxon>Echinozoa</taxon>
        <taxon>Holothuroidea</taxon>
        <taxon>Aspidochirotacea</taxon>
        <taxon>Aspidochirotida</taxon>
        <taxon>Stichopodidae</taxon>
        <taxon>Apostichopus</taxon>
    </lineage>
</organism>
<dbReference type="PROSITE" id="PS50086">
    <property type="entry name" value="TBC_RABGAP"/>
    <property type="match status" value="1"/>
</dbReference>
<dbReference type="Gene3D" id="1.10.8.270">
    <property type="entry name" value="putative rabgap domain of human tbc1 domain family member 14 like domains"/>
    <property type="match status" value="1"/>
</dbReference>
<evidence type="ECO:0000313" key="3">
    <source>
        <dbReference type="EMBL" id="PIK36971.1"/>
    </source>
</evidence>
<dbReference type="Pfam" id="PF00566">
    <property type="entry name" value="RabGAP-TBC"/>
    <property type="match status" value="1"/>
</dbReference>
<dbReference type="Gene3D" id="1.10.472.80">
    <property type="entry name" value="Ypt/Rab-GAP domain of gyp1p, domain 3"/>
    <property type="match status" value="1"/>
</dbReference>
<dbReference type="InterPro" id="IPR000195">
    <property type="entry name" value="Rab-GAP-TBC_dom"/>
</dbReference>
<accession>A0A2G8JMG3</accession>
<gene>
    <name evidence="3" type="ORF">BSL78_26195</name>
</gene>
<evidence type="ECO:0000313" key="4">
    <source>
        <dbReference type="Proteomes" id="UP000230750"/>
    </source>
</evidence>
<feature type="region of interest" description="Disordered" evidence="1">
    <location>
        <begin position="1"/>
        <end position="54"/>
    </location>
</feature>
<proteinExistence type="predicted"/>
<dbReference type="OrthoDB" id="294251at2759"/>
<dbReference type="GO" id="GO:0005096">
    <property type="term" value="F:GTPase activator activity"/>
    <property type="evidence" value="ECO:0007669"/>
    <property type="project" value="TreeGrafter"/>
</dbReference>
<name>A0A2G8JMG3_STIJA</name>
<evidence type="ECO:0000256" key="1">
    <source>
        <dbReference type="SAM" id="MobiDB-lite"/>
    </source>
</evidence>
<protein>
    <submittedName>
        <fullName evidence="3">Putative TBC1 domain family member 2B</fullName>
    </submittedName>
</protein>
<sequence>MEDQDDLVSQLIDEAIKSGDGNEQNPTVSESGRELYDKYGFSENMEEEDGKETEDPLVTMAAEFTRKVDQIQLKQQADEHVSQSVKWENFLISSRNRGFVRTPELKSLVRLGVPHEHRPKIWKECIERRVKMVKEDLGPCYYQNLTVQKYNTSNPAVKQIELDLLRTLPNNKHYDKITSSGIPKLRNVLLAYSVHNPVIGYCQGLNRLAAIALLYLEEEDVFWCLVCIIEHIMPMDYYSKTLVGSQTDQKVLKDLLADKLPRLNAHLDLHNIDLSLVTFNWFITIFCDNIPAEMMLRIWDTFLFEGDKVMFRYALAFFKVAEEKLLAQKDYLSIFSTLRELPTMMKDVKKISQQQLEELDAIRREFVPRHSRDNMIGSDDDDEEFETLDAIDGNCT</sequence>
<dbReference type="STRING" id="307972.A0A2G8JMG3"/>
<dbReference type="InterPro" id="IPR035969">
    <property type="entry name" value="Rab-GAP_TBC_sf"/>
</dbReference>
<dbReference type="EMBL" id="MRZV01001585">
    <property type="protein sequence ID" value="PIK36971.1"/>
    <property type="molecule type" value="Genomic_DNA"/>
</dbReference>
<feature type="domain" description="Rab-GAP TBC" evidence="2">
    <location>
        <begin position="112"/>
        <end position="306"/>
    </location>
</feature>
<dbReference type="GO" id="GO:0031267">
    <property type="term" value="F:small GTPase binding"/>
    <property type="evidence" value="ECO:0007669"/>
    <property type="project" value="TreeGrafter"/>
</dbReference>
<dbReference type="SUPFAM" id="SSF47923">
    <property type="entry name" value="Ypt/Rab-GAP domain of gyp1p"/>
    <property type="match status" value="2"/>
</dbReference>
<feature type="compositionally biased region" description="Polar residues" evidence="1">
    <location>
        <begin position="21"/>
        <end position="30"/>
    </location>
</feature>
<dbReference type="Proteomes" id="UP000230750">
    <property type="component" value="Unassembled WGS sequence"/>
</dbReference>
<reference evidence="3 4" key="1">
    <citation type="journal article" date="2017" name="PLoS Biol.">
        <title>The sea cucumber genome provides insights into morphological evolution and visceral regeneration.</title>
        <authorList>
            <person name="Zhang X."/>
            <person name="Sun L."/>
            <person name="Yuan J."/>
            <person name="Sun Y."/>
            <person name="Gao Y."/>
            <person name="Zhang L."/>
            <person name="Li S."/>
            <person name="Dai H."/>
            <person name="Hamel J.F."/>
            <person name="Liu C."/>
            <person name="Yu Y."/>
            <person name="Liu S."/>
            <person name="Lin W."/>
            <person name="Guo K."/>
            <person name="Jin S."/>
            <person name="Xu P."/>
            <person name="Storey K.B."/>
            <person name="Huan P."/>
            <person name="Zhang T."/>
            <person name="Zhou Y."/>
            <person name="Zhang J."/>
            <person name="Lin C."/>
            <person name="Li X."/>
            <person name="Xing L."/>
            <person name="Huo D."/>
            <person name="Sun M."/>
            <person name="Wang L."/>
            <person name="Mercier A."/>
            <person name="Li F."/>
            <person name="Yang H."/>
            <person name="Xiang J."/>
        </authorList>
    </citation>
    <scope>NUCLEOTIDE SEQUENCE [LARGE SCALE GENOMIC DNA]</scope>
    <source>
        <strain evidence="3">Shaxun</strain>
        <tissue evidence="3">Muscle</tissue>
    </source>
</reference>
<dbReference type="FunFam" id="1.10.8.270:FF:000014">
    <property type="entry name" value="Putative TBC1 domain family member 2B"/>
    <property type="match status" value="1"/>
</dbReference>
<dbReference type="SMART" id="SM00164">
    <property type="entry name" value="TBC"/>
    <property type="match status" value="1"/>
</dbReference>
<keyword evidence="4" id="KW-1185">Reference proteome</keyword>
<dbReference type="AlphaFoldDB" id="A0A2G8JMG3"/>
<dbReference type="PANTHER" id="PTHR47219:SF20">
    <property type="entry name" value="TBC1 DOMAIN FAMILY MEMBER 2B"/>
    <property type="match status" value="1"/>
</dbReference>